<dbReference type="Gene3D" id="1.10.10.10">
    <property type="entry name" value="Winged helix-like DNA-binding domain superfamily/Winged helix DNA-binding domain"/>
    <property type="match status" value="1"/>
</dbReference>
<dbReference type="InterPro" id="IPR050950">
    <property type="entry name" value="HTH-type_LysR_regulators"/>
</dbReference>
<evidence type="ECO:0000256" key="1">
    <source>
        <dbReference type="ARBA" id="ARBA00009437"/>
    </source>
</evidence>
<dbReference type="PANTHER" id="PTHR30419">
    <property type="entry name" value="HTH-TYPE TRANSCRIPTIONAL REGULATOR YBHD"/>
    <property type="match status" value="1"/>
</dbReference>
<comment type="similarity">
    <text evidence="1">Belongs to the LysR transcriptional regulatory family.</text>
</comment>
<dbReference type="Pfam" id="PF00126">
    <property type="entry name" value="HTH_1"/>
    <property type="match status" value="1"/>
</dbReference>
<evidence type="ECO:0000256" key="3">
    <source>
        <dbReference type="ARBA" id="ARBA00023125"/>
    </source>
</evidence>
<dbReference type="InterPro" id="IPR005119">
    <property type="entry name" value="LysR_subst-bd"/>
</dbReference>
<dbReference type="Proteomes" id="UP000701702">
    <property type="component" value="Unassembled WGS sequence"/>
</dbReference>
<dbReference type="PANTHER" id="PTHR30419:SF2">
    <property type="entry name" value="LYSR FAMILY TRANSCRIPTIONAL REGULATOR"/>
    <property type="match status" value="1"/>
</dbReference>
<dbReference type="CDD" id="cd08421">
    <property type="entry name" value="PBP2_LTTR_like_1"/>
    <property type="match status" value="1"/>
</dbReference>
<comment type="caution">
    <text evidence="6">The sequence shown here is derived from an EMBL/GenBank/DDBJ whole genome shotgun (WGS) entry which is preliminary data.</text>
</comment>
<dbReference type="EMBL" id="CAJZAF010000019">
    <property type="protein sequence ID" value="CAG9177094.1"/>
    <property type="molecule type" value="Genomic_DNA"/>
</dbReference>
<evidence type="ECO:0000313" key="7">
    <source>
        <dbReference type="Proteomes" id="UP000701702"/>
    </source>
</evidence>
<evidence type="ECO:0000259" key="5">
    <source>
        <dbReference type="PROSITE" id="PS50931"/>
    </source>
</evidence>
<dbReference type="SUPFAM" id="SSF53850">
    <property type="entry name" value="Periplasmic binding protein-like II"/>
    <property type="match status" value="1"/>
</dbReference>
<keyword evidence="2" id="KW-0805">Transcription regulation</keyword>
<protein>
    <submittedName>
        <fullName evidence="6">HTH-type transcriptional regulator CysL</fullName>
    </submittedName>
</protein>
<dbReference type="InterPro" id="IPR036388">
    <property type="entry name" value="WH-like_DNA-bd_sf"/>
</dbReference>
<name>A0ABM8XAN1_9BURK</name>
<sequence>MRFDLADLRLFVCVVDAGSITAGARQANLALASASERLSNIEADAGVVLLERSRKGVVTTEAGEALAHHARLILRQHSLLQGELRDFGAGARGTLQLYANTAALTGLLPEKLAPWLAQHPRLHMDLRERTSAEIVKMISAGLAEAGVVSDAVNLTGLTIQPVGSDHLVLIVPVAHRLAASKEVCFAEITGEQFVGLEAGSALQDHIEEHAAGLRKTLSLRIRMKTFEGSCQMVSQGVGVAIIPWAAAKRYRRRYPFKTLMIREDWARRQLCLCFQQWHTLSKPMQSLLAHLGGRPQTRSL</sequence>
<keyword evidence="4" id="KW-0804">Transcription</keyword>
<dbReference type="RefSeq" id="WP_224004005.1">
    <property type="nucleotide sequence ID" value="NZ_CAJZAF010000019.1"/>
</dbReference>
<dbReference type="InterPro" id="IPR000847">
    <property type="entry name" value="LysR_HTH_N"/>
</dbReference>
<dbReference type="PROSITE" id="PS50931">
    <property type="entry name" value="HTH_LYSR"/>
    <property type="match status" value="1"/>
</dbReference>
<evidence type="ECO:0000256" key="4">
    <source>
        <dbReference type="ARBA" id="ARBA00023163"/>
    </source>
</evidence>
<accession>A0ABM8XAN1</accession>
<dbReference type="SUPFAM" id="SSF46785">
    <property type="entry name" value="Winged helix' DNA-binding domain"/>
    <property type="match status" value="1"/>
</dbReference>
<evidence type="ECO:0000313" key="6">
    <source>
        <dbReference type="EMBL" id="CAG9177094.1"/>
    </source>
</evidence>
<keyword evidence="3" id="KW-0238">DNA-binding</keyword>
<gene>
    <name evidence="6" type="primary">cysL_3</name>
    <name evidence="6" type="ORF">LMG23994_03577</name>
</gene>
<keyword evidence="7" id="KW-1185">Reference proteome</keyword>
<dbReference type="InterPro" id="IPR036390">
    <property type="entry name" value="WH_DNA-bd_sf"/>
</dbReference>
<proteinExistence type="inferred from homology"/>
<dbReference type="Pfam" id="PF03466">
    <property type="entry name" value="LysR_substrate"/>
    <property type="match status" value="1"/>
</dbReference>
<dbReference type="Gene3D" id="3.40.190.10">
    <property type="entry name" value="Periplasmic binding protein-like II"/>
    <property type="match status" value="2"/>
</dbReference>
<feature type="domain" description="HTH lysR-type" evidence="5">
    <location>
        <begin position="3"/>
        <end position="60"/>
    </location>
</feature>
<organism evidence="6 7">
    <name type="scientific">Cupriavidus pinatubonensis</name>
    <dbReference type="NCBI Taxonomy" id="248026"/>
    <lineage>
        <taxon>Bacteria</taxon>
        <taxon>Pseudomonadati</taxon>
        <taxon>Pseudomonadota</taxon>
        <taxon>Betaproteobacteria</taxon>
        <taxon>Burkholderiales</taxon>
        <taxon>Burkholderiaceae</taxon>
        <taxon>Cupriavidus</taxon>
    </lineage>
</organism>
<reference evidence="6 7" key="1">
    <citation type="submission" date="2021-08" db="EMBL/GenBank/DDBJ databases">
        <authorList>
            <person name="Peeters C."/>
        </authorList>
    </citation>
    <scope>NUCLEOTIDE SEQUENCE [LARGE SCALE GENOMIC DNA]</scope>
    <source>
        <strain evidence="6 7">LMG 23994</strain>
    </source>
</reference>
<evidence type="ECO:0000256" key="2">
    <source>
        <dbReference type="ARBA" id="ARBA00023015"/>
    </source>
</evidence>